<accession>A0A168KE93</accession>
<keyword evidence="2" id="KW-1185">Reference proteome</keyword>
<name>A0A168KE93_9BACL</name>
<sequence>MLILDHLNYLNMKHTTIVDCYPTTISIASGYLKNEQGAYGIYESPREHTGDGGVHTTVEELVK</sequence>
<organism evidence="1 2">
    <name type="scientific">Paenibacillus glacialis</name>
    <dbReference type="NCBI Taxonomy" id="494026"/>
    <lineage>
        <taxon>Bacteria</taxon>
        <taxon>Bacillati</taxon>
        <taxon>Bacillota</taxon>
        <taxon>Bacilli</taxon>
        <taxon>Bacillales</taxon>
        <taxon>Paenibacillaceae</taxon>
        <taxon>Paenibacillus</taxon>
    </lineage>
</organism>
<dbReference type="STRING" id="494026.PGLA_14995"/>
<dbReference type="EMBL" id="LVJH01000026">
    <property type="protein sequence ID" value="OAB41897.1"/>
    <property type="molecule type" value="Genomic_DNA"/>
</dbReference>
<proteinExistence type="predicted"/>
<gene>
    <name evidence="1" type="ORF">PGLA_14995</name>
</gene>
<reference evidence="1 2" key="1">
    <citation type="submission" date="2016-03" db="EMBL/GenBank/DDBJ databases">
        <title>Draft genome sequence of Paenibacillus glacialis DSM 22343.</title>
        <authorList>
            <person name="Shin S.-K."/>
            <person name="Yi H."/>
        </authorList>
    </citation>
    <scope>NUCLEOTIDE SEQUENCE [LARGE SCALE GENOMIC DNA]</scope>
    <source>
        <strain evidence="1 2">DSM 22343</strain>
    </source>
</reference>
<protein>
    <submittedName>
        <fullName evidence="1">Uncharacterized protein</fullName>
    </submittedName>
</protein>
<evidence type="ECO:0000313" key="1">
    <source>
        <dbReference type="EMBL" id="OAB41897.1"/>
    </source>
</evidence>
<evidence type="ECO:0000313" key="2">
    <source>
        <dbReference type="Proteomes" id="UP000076967"/>
    </source>
</evidence>
<comment type="caution">
    <text evidence="1">The sequence shown here is derived from an EMBL/GenBank/DDBJ whole genome shotgun (WGS) entry which is preliminary data.</text>
</comment>
<dbReference type="Proteomes" id="UP000076967">
    <property type="component" value="Unassembled WGS sequence"/>
</dbReference>
<dbReference type="AlphaFoldDB" id="A0A168KE93"/>